<dbReference type="InterPro" id="IPR036390">
    <property type="entry name" value="WH_DNA-bd_sf"/>
</dbReference>
<accession>A0ABW4TG45</accession>
<evidence type="ECO:0000256" key="5">
    <source>
        <dbReference type="ARBA" id="ARBA00023163"/>
    </source>
</evidence>
<comment type="function">
    <text evidence="6">Repressor of the lactose catabolism operon. Galactose-6-phosphate is the inducer.</text>
</comment>
<reference evidence="9" key="1">
    <citation type="journal article" date="2019" name="Int. J. Syst. Evol. Microbiol.">
        <title>The Global Catalogue of Microorganisms (GCM) 10K type strain sequencing project: providing services to taxonomists for standard genome sequencing and annotation.</title>
        <authorList>
            <consortium name="The Broad Institute Genomics Platform"/>
            <consortium name="The Broad Institute Genome Sequencing Center for Infectious Disease"/>
            <person name="Wu L."/>
            <person name="Ma J."/>
        </authorList>
    </citation>
    <scope>NUCLEOTIDE SEQUENCE [LARGE SCALE GENOMIC DNA]</scope>
    <source>
        <strain evidence="9">CGMCC 1.12477</strain>
    </source>
</reference>
<organism evidence="8 9">
    <name type="scientific">Nocardioides aestuarii</name>
    <dbReference type="NCBI Taxonomy" id="252231"/>
    <lineage>
        <taxon>Bacteria</taxon>
        <taxon>Bacillati</taxon>
        <taxon>Actinomycetota</taxon>
        <taxon>Actinomycetes</taxon>
        <taxon>Propionibacteriales</taxon>
        <taxon>Nocardioidaceae</taxon>
        <taxon>Nocardioides</taxon>
    </lineage>
</organism>
<dbReference type="GO" id="GO:0003677">
    <property type="term" value="F:DNA binding"/>
    <property type="evidence" value="ECO:0007669"/>
    <property type="project" value="UniProtKB-KW"/>
</dbReference>
<feature type="domain" description="HTH deoR-type" evidence="7">
    <location>
        <begin position="3"/>
        <end position="58"/>
    </location>
</feature>
<dbReference type="SUPFAM" id="SSF46785">
    <property type="entry name" value="Winged helix' DNA-binding domain"/>
    <property type="match status" value="1"/>
</dbReference>
<dbReference type="Gene3D" id="1.10.10.10">
    <property type="entry name" value="Winged helix-like DNA-binding domain superfamily/Winged helix DNA-binding domain"/>
    <property type="match status" value="1"/>
</dbReference>
<dbReference type="InterPro" id="IPR014036">
    <property type="entry name" value="DeoR-like_C"/>
</dbReference>
<keyword evidence="3" id="KW-0805">Transcription regulation</keyword>
<dbReference type="Proteomes" id="UP001597351">
    <property type="component" value="Unassembled WGS sequence"/>
</dbReference>
<dbReference type="RefSeq" id="WP_343915494.1">
    <property type="nucleotide sequence ID" value="NZ_BAAAJT010000002.1"/>
</dbReference>
<evidence type="ECO:0000256" key="6">
    <source>
        <dbReference type="ARBA" id="ARBA00024937"/>
    </source>
</evidence>
<dbReference type="PROSITE" id="PS51000">
    <property type="entry name" value="HTH_DEOR_2"/>
    <property type="match status" value="1"/>
</dbReference>
<protein>
    <recommendedName>
        <fullName evidence="1">Lactose phosphotransferase system repressor</fullName>
    </recommendedName>
</protein>
<evidence type="ECO:0000256" key="3">
    <source>
        <dbReference type="ARBA" id="ARBA00023015"/>
    </source>
</evidence>
<dbReference type="Gene3D" id="3.40.50.1360">
    <property type="match status" value="1"/>
</dbReference>
<dbReference type="PANTHER" id="PTHR30363">
    <property type="entry name" value="HTH-TYPE TRANSCRIPTIONAL REGULATOR SRLR-RELATED"/>
    <property type="match status" value="1"/>
</dbReference>
<dbReference type="SUPFAM" id="SSF100950">
    <property type="entry name" value="NagB/RpiA/CoA transferase-like"/>
    <property type="match status" value="1"/>
</dbReference>
<dbReference type="InterPro" id="IPR036388">
    <property type="entry name" value="WH-like_DNA-bd_sf"/>
</dbReference>
<proteinExistence type="predicted"/>
<keyword evidence="2" id="KW-0678">Repressor</keyword>
<sequence>MYAEERQQAMAQLIGQQGRLSVAQLADTFSVTTETVRRDLSSLERIGLVRRVHGGAVPASSLSVIESGLGERDQANTAAKDAIAVAAVQQLPPTGSIVVIDAGSTTSRLAGVLPREVRLTVVTHAVPVAARLAGLPHIELHLLPGRVRPTTHAAVGSDTVAALHDLRADVAFLATNGISTDHGLTTPDRDEAATKRAIARSARRVVVLADSSKIGVETSQRFASLGDVDVLITDAGIEAADQRAFEKAGIEVVVT</sequence>
<keyword evidence="4 8" id="KW-0238">DNA-binding</keyword>
<dbReference type="InterPro" id="IPR050313">
    <property type="entry name" value="Carb_Metab_HTH_regulators"/>
</dbReference>
<dbReference type="SMART" id="SM00420">
    <property type="entry name" value="HTH_DEOR"/>
    <property type="match status" value="1"/>
</dbReference>
<evidence type="ECO:0000313" key="9">
    <source>
        <dbReference type="Proteomes" id="UP001597351"/>
    </source>
</evidence>
<dbReference type="EMBL" id="JBHUGD010000001">
    <property type="protein sequence ID" value="MFD1945605.1"/>
    <property type="molecule type" value="Genomic_DNA"/>
</dbReference>
<dbReference type="InterPro" id="IPR037171">
    <property type="entry name" value="NagB/RpiA_transferase-like"/>
</dbReference>
<dbReference type="PRINTS" id="PR00037">
    <property type="entry name" value="HTHLACR"/>
</dbReference>
<comment type="caution">
    <text evidence="8">The sequence shown here is derived from an EMBL/GenBank/DDBJ whole genome shotgun (WGS) entry which is preliminary data.</text>
</comment>
<evidence type="ECO:0000256" key="4">
    <source>
        <dbReference type="ARBA" id="ARBA00023125"/>
    </source>
</evidence>
<dbReference type="PANTHER" id="PTHR30363:SF4">
    <property type="entry name" value="GLYCEROL-3-PHOSPHATE REGULON REPRESSOR"/>
    <property type="match status" value="1"/>
</dbReference>
<keyword evidence="9" id="KW-1185">Reference proteome</keyword>
<dbReference type="PROSITE" id="PS00894">
    <property type="entry name" value="HTH_DEOR_1"/>
    <property type="match status" value="1"/>
</dbReference>
<dbReference type="InterPro" id="IPR018356">
    <property type="entry name" value="Tscrpt_reg_HTH_DeoR_CS"/>
</dbReference>
<evidence type="ECO:0000259" key="7">
    <source>
        <dbReference type="PROSITE" id="PS51000"/>
    </source>
</evidence>
<keyword evidence="5" id="KW-0804">Transcription</keyword>
<name>A0ABW4TG45_9ACTN</name>
<evidence type="ECO:0000256" key="2">
    <source>
        <dbReference type="ARBA" id="ARBA00022491"/>
    </source>
</evidence>
<dbReference type="Pfam" id="PF08220">
    <property type="entry name" value="HTH_DeoR"/>
    <property type="match status" value="1"/>
</dbReference>
<dbReference type="Pfam" id="PF00455">
    <property type="entry name" value="DeoRC"/>
    <property type="match status" value="1"/>
</dbReference>
<evidence type="ECO:0000313" key="8">
    <source>
        <dbReference type="EMBL" id="MFD1945605.1"/>
    </source>
</evidence>
<dbReference type="SMART" id="SM01134">
    <property type="entry name" value="DeoRC"/>
    <property type="match status" value="1"/>
</dbReference>
<dbReference type="InterPro" id="IPR001034">
    <property type="entry name" value="DeoR_HTH"/>
</dbReference>
<gene>
    <name evidence="8" type="ORF">ACFSDE_02290</name>
</gene>
<evidence type="ECO:0000256" key="1">
    <source>
        <dbReference type="ARBA" id="ARBA00021390"/>
    </source>
</evidence>